<protein>
    <recommendedName>
        <fullName evidence="5">PXPV repeat-containing protein</fullName>
    </recommendedName>
</protein>
<evidence type="ECO:0000256" key="1">
    <source>
        <dbReference type="SAM" id="Phobius"/>
    </source>
</evidence>
<organism evidence="3 4">
    <name type="scientific">Bradyrhizobium shewense</name>
    <dbReference type="NCBI Taxonomy" id="1761772"/>
    <lineage>
        <taxon>Bacteria</taxon>
        <taxon>Pseudomonadati</taxon>
        <taxon>Pseudomonadota</taxon>
        <taxon>Alphaproteobacteria</taxon>
        <taxon>Hyphomicrobiales</taxon>
        <taxon>Nitrobacteraceae</taxon>
        <taxon>Bradyrhizobium</taxon>
    </lineage>
</organism>
<feature type="signal peptide" evidence="2">
    <location>
        <begin position="1"/>
        <end position="48"/>
    </location>
</feature>
<keyword evidence="2" id="KW-0732">Signal</keyword>
<keyword evidence="1" id="KW-0812">Transmembrane</keyword>
<keyword evidence="1" id="KW-1133">Transmembrane helix</keyword>
<evidence type="ECO:0000313" key="3">
    <source>
        <dbReference type="EMBL" id="SCB54770.1"/>
    </source>
</evidence>
<reference evidence="4" key="1">
    <citation type="submission" date="2016-08" db="EMBL/GenBank/DDBJ databases">
        <authorList>
            <person name="Varghese N."/>
            <person name="Submissions Spin"/>
        </authorList>
    </citation>
    <scope>NUCLEOTIDE SEQUENCE [LARGE SCALE GENOMIC DNA]</scope>
    <source>
        <strain evidence="4">ERR11</strain>
    </source>
</reference>
<keyword evidence="4" id="KW-1185">Reference proteome</keyword>
<sequence length="131" mass="13996">MIIQTKYGTLLPKGSRVFVRKVKPMKKLLLTVAAVASLAVAAGTPAHAQRGVAAGVAAGIIGGAIVGGALASPYYYGPGPGYYEPGYYPPRYYAPGPGYVSDDYYGGGCVWQKQRFWDGYAWRARRVRVCG</sequence>
<dbReference type="Proteomes" id="UP000199184">
    <property type="component" value="Unassembled WGS sequence"/>
</dbReference>
<gene>
    <name evidence="3" type="ORF">GA0061098_103038</name>
</gene>
<dbReference type="EMBL" id="FMAI01000030">
    <property type="protein sequence ID" value="SCB54770.1"/>
    <property type="molecule type" value="Genomic_DNA"/>
</dbReference>
<name>A0A1C3XR97_9BRAD</name>
<feature type="transmembrane region" description="Helical" evidence="1">
    <location>
        <begin position="51"/>
        <end position="76"/>
    </location>
</feature>
<feature type="chain" id="PRO_5008686844" description="PXPV repeat-containing protein" evidence="2">
    <location>
        <begin position="49"/>
        <end position="131"/>
    </location>
</feature>
<keyword evidence="1" id="KW-0472">Membrane</keyword>
<accession>A0A1C3XR97</accession>
<evidence type="ECO:0000313" key="4">
    <source>
        <dbReference type="Proteomes" id="UP000199184"/>
    </source>
</evidence>
<evidence type="ECO:0008006" key="5">
    <source>
        <dbReference type="Google" id="ProtNLM"/>
    </source>
</evidence>
<dbReference type="AlphaFoldDB" id="A0A1C3XR97"/>
<proteinExistence type="predicted"/>
<evidence type="ECO:0000256" key="2">
    <source>
        <dbReference type="SAM" id="SignalP"/>
    </source>
</evidence>